<dbReference type="EMBL" id="JAUSSY010000020">
    <property type="protein sequence ID" value="MDQ0120847.1"/>
    <property type="molecule type" value="Genomic_DNA"/>
</dbReference>
<dbReference type="RefSeq" id="WP_307493148.1">
    <property type="nucleotide sequence ID" value="NZ_JAUSSY010000020.1"/>
</dbReference>
<accession>A0ABT9UMI3</accession>
<name>A0ABT9UMI3_9MICC</name>
<evidence type="ECO:0000313" key="1">
    <source>
        <dbReference type="EMBL" id="MDQ0120847.1"/>
    </source>
</evidence>
<dbReference type="Proteomes" id="UP001226389">
    <property type="component" value="Unassembled WGS sequence"/>
</dbReference>
<gene>
    <name evidence="1" type="ORF">J2T22_004057</name>
</gene>
<sequence>MTKIDEVAGTSGAREASDPSALLPLWPWSELRPARGMLLDSDDFEVLLGHPRATHMLHNAWLHGSGVVWGLSVERHGEWDLEIAPGLAIDGHGRELHLDAPRCLSFQDLLDVDHDPACKTWEIELCLVLGFDACLDRPVPALADPCDVTRESQEYSRVVQRARLGFVRGHPRRPASYHRVRVLLGLDLVVGDDDTSGKEALAARKEVLAAPAYESARELLRRFRCLAALDAADRVPFGEACEYELFPVGESDAGIVLGCLHFTMRDESGCPEIVDVTIDYCCRRTVLPITVIQDLVCALAPGLIGTGDTVVGVGPQAVPGSIEWGPHEAELSFQMTADVLPATLTRDTVQVSSLSTSGWVVEDLDGRPRYHTESGRVSVRFADRPANRLIRVLMVGTGLTPVYGADPVVPLAGVVGDDPGSTGQGRDAILTDVNPRYEEAAQQEEAESGDEDE</sequence>
<proteinExistence type="predicted"/>
<evidence type="ECO:0000313" key="2">
    <source>
        <dbReference type="Proteomes" id="UP001226389"/>
    </source>
</evidence>
<keyword evidence="2" id="KW-1185">Reference proteome</keyword>
<organism evidence="1 2">
    <name type="scientific">Pseudarthrobacter defluvii</name>
    <dbReference type="NCBI Taxonomy" id="410837"/>
    <lineage>
        <taxon>Bacteria</taxon>
        <taxon>Bacillati</taxon>
        <taxon>Actinomycetota</taxon>
        <taxon>Actinomycetes</taxon>
        <taxon>Micrococcales</taxon>
        <taxon>Micrococcaceae</taxon>
        <taxon>Pseudarthrobacter</taxon>
    </lineage>
</organism>
<reference evidence="1 2" key="1">
    <citation type="submission" date="2023-07" db="EMBL/GenBank/DDBJ databases">
        <title>Sorghum-associated microbial communities from plants grown in Nebraska, USA.</title>
        <authorList>
            <person name="Schachtman D."/>
        </authorList>
    </citation>
    <scope>NUCLEOTIDE SEQUENCE [LARGE SCALE GENOMIC DNA]</scope>
    <source>
        <strain evidence="1 2">DS994</strain>
    </source>
</reference>
<comment type="caution">
    <text evidence="1">The sequence shown here is derived from an EMBL/GenBank/DDBJ whole genome shotgun (WGS) entry which is preliminary data.</text>
</comment>
<protein>
    <submittedName>
        <fullName evidence="1">Uncharacterized protein</fullName>
    </submittedName>
</protein>